<dbReference type="RefSeq" id="WP_345480660.1">
    <property type="nucleotide sequence ID" value="NZ_BAABLP010000003.1"/>
</dbReference>
<keyword evidence="2" id="KW-0472">Membrane</keyword>
<feature type="domain" description="EamA" evidence="3">
    <location>
        <begin position="9"/>
        <end position="145"/>
    </location>
</feature>
<feature type="transmembrane region" description="Helical" evidence="2">
    <location>
        <begin position="155"/>
        <end position="174"/>
    </location>
</feature>
<gene>
    <name evidence="4" type="ORF">GCM10025783_16760</name>
</gene>
<feature type="transmembrane region" description="Helical" evidence="2">
    <location>
        <begin position="71"/>
        <end position="90"/>
    </location>
</feature>
<proteinExistence type="inferred from homology"/>
<keyword evidence="2" id="KW-0812">Transmembrane</keyword>
<feature type="transmembrane region" description="Helical" evidence="2">
    <location>
        <begin position="250"/>
        <end position="268"/>
    </location>
</feature>
<feature type="domain" description="EamA" evidence="3">
    <location>
        <begin position="156"/>
        <end position="289"/>
    </location>
</feature>
<comment type="caution">
    <text evidence="4">The sequence shown here is derived from an EMBL/GenBank/DDBJ whole genome shotgun (WGS) entry which is preliminary data.</text>
</comment>
<feature type="transmembrane region" description="Helical" evidence="2">
    <location>
        <begin position="130"/>
        <end position="149"/>
    </location>
</feature>
<evidence type="ECO:0000313" key="5">
    <source>
        <dbReference type="Proteomes" id="UP001500121"/>
    </source>
</evidence>
<keyword evidence="5" id="KW-1185">Reference proteome</keyword>
<name>A0ABP8Z3N2_9MICO</name>
<dbReference type="InterPro" id="IPR052756">
    <property type="entry name" value="Alkyne_AA_exporter"/>
</dbReference>
<evidence type="ECO:0000256" key="2">
    <source>
        <dbReference type="SAM" id="Phobius"/>
    </source>
</evidence>
<keyword evidence="2" id="KW-1133">Transmembrane helix</keyword>
<protein>
    <submittedName>
        <fullName evidence="4">DMT family transporter</fullName>
    </submittedName>
</protein>
<comment type="similarity">
    <text evidence="1">Belongs to the EamA transporter family.</text>
</comment>
<dbReference type="SUPFAM" id="SSF103481">
    <property type="entry name" value="Multidrug resistance efflux transporter EmrE"/>
    <property type="match status" value="2"/>
</dbReference>
<dbReference type="PANTHER" id="PTHR12715:SF4">
    <property type="entry name" value="EAMA DOMAIN-CONTAINING PROTEIN"/>
    <property type="match status" value="1"/>
</dbReference>
<dbReference type="EMBL" id="BAABLP010000003">
    <property type="protein sequence ID" value="GAA4745546.1"/>
    <property type="molecule type" value="Genomic_DNA"/>
</dbReference>
<accession>A0ABP8Z3N2</accession>
<organism evidence="4 5">
    <name type="scientific">Amnibacterium soli</name>
    <dbReference type="NCBI Taxonomy" id="1282736"/>
    <lineage>
        <taxon>Bacteria</taxon>
        <taxon>Bacillati</taxon>
        <taxon>Actinomycetota</taxon>
        <taxon>Actinomycetes</taxon>
        <taxon>Micrococcales</taxon>
        <taxon>Microbacteriaceae</taxon>
        <taxon>Amnibacterium</taxon>
    </lineage>
</organism>
<feature type="transmembrane region" description="Helical" evidence="2">
    <location>
        <begin position="102"/>
        <end position="123"/>
    </location>
</feature>
<feature type="transmembrane region" description="Helical" evidence="2">
    <location>
        <begin position="274"/>
        <end position="293"/>
    </location>
</feature>
<feature type="transmembrane region" description="Helical" evidence="2">
    <location>
        <begin position="186"/>
        <end position="204"/>
    </location>
</feature>
<feature type="transmembrane region" description="Helical" evidence="2">
    <location>
        <begin position="216"/>
        <end position="238"/>
    </location>
</feature>
<sequence>MPASRVLPVLAAVVTVVLWASAFIGVRAVGADLDPGPLALGRMLVGTLVLTLVVGVRAARRGRAPVLPRGRLLLAVAAWGVAWFGLYNLALNTAETRIDAGTTALLVNLAPVIVGVLAGLLLGEGFPARLMIGLAVAFTGVALIAVTTSTGRGDLLGVLLGLAAAVLYAGAATVQKRLLVRLDALTLTWLGAAAGTVVCLPFAPRLVEQVATAPGATLPVVVYLGVFPTAIAFLLWGWALSRTSAGRMAASTYAVPPLVVLLSWAVLAEVPAPLTFVGGAICLVGVALATGVLGGRPRRAPAVGGRQTERVSRG</sequence>
<dbReference type="InterPro" id="IPR000620">
    <property type="entry name" value="EamA_dom"/>
</dbReference>
<evidence type="ECO:0000313" key="4">
    <source>
        <dbReference type="EMBL" id="GAA4745546.1"/>
    </source>
</evidence>
<dbReference type="Pfam" id="PF00892">
    <property type="entry name" value="EamA"/>
    <property type="match status" value="2"/>
</dbReference>
<dbReference type="Proteomes" id="UP001500121">
    <property type="component" value="Unassembled WGS sequence"/>
</dbReference>
<feature type="transmembrane region" description="Helical" evidence="2">
    <location>
        <begin position="38"/>
        <end position="59"/>
    </location>
</feature>
<reference evidence="5" key="1">
    <citation type="journal article" date="2019" name="Int. J. Syst. Evol. Microbiol.">
        <title>The Global Catalogue of Microorganisms (GCM) 10K type strain sequencing project: providing services to taxonomists for standard genome sequencing and annotation.</title>
        <authorList>
            <consortium name="The Broad Institute Genomics Platform"/>
            <consortium name="The Broad Institute Genome Sequencing Center for Infectious Disease"/>
            <person name="Wu L."/>
            <person name="Ma J."/>
        </authorList>
    </citation>
    <scope>NUCLEOTIDE SEQUENCE [LARGE SCALE GENOMIC DNA]</scope>
    <source>
        <strain evidence="5">JCM 19015</strain>
    </source>
</reference>
<evidence type="ECO:0000259" key="3">
    <source>
        <dbReference type="Pfam" id="PF00892"/>
    </source>
</evidence>
<dbReference type="InterPro" id="IPR037185">
    <property type="entry name" value="EmrE-like"/>
</dbReference>
<evidence type="ECO:0000256" key="1">
    <source>
        <dbReference type="ARBA" id="ARBA00007362"/>
    </source>
</evidence>
<dbReference type="PANTHER" id="PTHR12715">
    <property type="entry name" value="TRANSPORTER, DRUG/METABOLITE EXPORTER FAMILY"/>
    <property type="match status" value="1"/>
</dbReference>